<feature type="transmembrane region" description="Helical" evidence="2">
    <location>
        <begin position="12"/>
        <end position="30"/>
    </location>
</feature>
<organism evidence="4 6">
    <name type="scientific">Plasmodium reichenowi</name>
    <dbReference type="NCBI Taxonomy" id="5854"/>
    <lineage>
        <taxon>Eukaryota</taxon>
        <taxon>Sar</taxon>
        <taxon>Alveolata</taxon>
        <taxon>Apicomplexa</taxon>
        <taxon>Aconoidasida</taxon>
        <taxon>Haemosporida</taxon>
        <taxon>Plasmodiidae</taxon>
        <taxon>Plasmodium</taxon>
        <taxon>Plasmodium (Laverania)</taxon>
    </lineage>
</organism>
<dbReference type="InterPro" id="IPR002939">
    <property type="entry name" value="DnaJ_C"/>
</dbReference>
<dbReference type="PANTHER" id="PTHR24078:SF553">
    <property type="entry name" value="DNAJ HOMOLOG SUBFAMILY B MEMBER 5"/>
    <property type="match status" value="1"/>
</dbReference>
<dbReference type="PROSITE" id="PS50076">
    <property type="entry name" value="DNAJ_2"/>
    <property type="match status" value="1"/>
</dbReference>
<keyword evidence="1" id="KW-0143">Chaperone</keyword>
<evidence type="ECO:0000259" key="3">
    <source>
        <dbReference type="PROSITE" id="PS50076"/>
    </source>
</evidence>
<evidence type="ECO:0000313" key="6">
    <source>
        <dbReference type="Proteomes" id="UP000027581"/>
    </source>
</evidence>
<dbReference type="AlphaFoldDB" id="A0A060RN29"/>
<reference evidence="4" key="2">
    <citation type="submission" date="2014-05" db="EMBL/GenBank/DDBJ databases">
        <title>The genome sequences of chimpanzee malaria parasites reveal the path to human adaptation.</title>
        <authorList>
            <person name="Otto T.D."/>
            <person name="Rayner J.C."/>
            <person name="Boehme U."/>
            <person name="Pain A."/>
            <person name="Spottiswoode N."/>
            <person name="Sanders M."/>
            <person name="Quail M."/>
            <person name="Ollomo B."/>
            <person name="Renaud F."/>
            <person name="Thomas A.W."/>
            <person name="Prugnolle F."/>
            <person name="Conway D.J."/>
            <person name="Newbold C."/>
            <person name="Berriman M."/>
        </authorList>
    </citation>
    <scope>NUCLEOTIDE SEQUENCE [LARGE SCALE GENOMIC DNA]</scope>
    <source>
        <strain evidence="4">CDC</strain>
    </source>
</reference>
<dbReference type="FunFam" id="2.60.260.20:FF:000006">
    <property type="entry name" value="DnaJ subfamily B member 13"/>
    <property type="match status" value="1"/>
</dbReference>
<sequence>MAIFKKYRFRENKIIFLFFIKIFLFSLFIWELCCFNKEKFQDQIQTSYYNKDNTSGNVSNLIIKRNLAQTQRNFKSKNGKASTKKTEDYYSILGVSRDCTNEDIKKAYKKLAMKWHPDKHLNAASKKEADNMFKSISEAYEVLSDEEKRDIYDKYGEEGLDQYGSNNGHSKGFKRTDPDDVFSKFFKTETKFYSNSPSSPNGNVLFGGSLFGGSSPFSGINPRSGSGYTTSKSFSSIDKVEEYVVPLYVTLEDLYNGNQKKLKVTRKRCQGVTTYDDEFFVTVDIKSGWYDGTTITYKGEGDQTSPMSNPGDLVFTIKTVDHDRFVRSYNDLIYRCPITLEQALTGHKFTIITLDNRDIDIQVDEIVTPLTTRVITNEGMPYMENPKMKGNLIIEFDIIFPKKLSDEQKTLIKEALGGYGF</sequence>
<keyword evidence="6" id="KW-1185">Reference proteome</keyword>
<dbReference type="Pfam" id="PF00226">
    <property type="entry name" value="DnaJ"/>
    <property type="match status" value="1"/>
</dbReference>
<dbReference type="InterPro" id="IPR018253">
    <property type="entry name" value="DnaJ_domain_CS"/>
</dbReference>
<dbReference type="VEuPathDB" id="PlasmoDB:PRG01_0201100"/>
<dbReference type="OrthoDB" id="550424at2759"/>
<dbReference type="GO" id="GO:0051082">
    <property type="term" value="F:unfolded protein binding"/>
    <property type="evidence" value="ECO:0007669"/>
    <property type="project" value="InterPro"/>
</dbReference>
<evidence type="ECO:0000256" key="2">
    <source>
        <dbReference type="SAM" id="Phobius"/>
    </source>
</evidence>
<dbReference type="CDD" id="cd06257">
    <property type="entry name" value="DnaJ"/>
    <property type="match status" value="1"/>
</dbReference>
<dbReference type="SUPFAM" id="SSF46565">
    <property type="entry name" value="Chaperone J-domain"/>
    <property type="match status" value="1"/>
</dbReference>
<dbReference type="GO" id="GO:0005829">
    <property type="term" value="C:cytosol"/>
    <property type="evidence" value="ECO:0007669"/>
    <property type="project" value="TreeGrafter"/>
</dbReference>
<evidence type="ECO:0000313" key="7">
    <source>
        <dbReference type="Proteomes" id="UP000240500"/>
    </source>
</evidence>
<dbReference type="InterPro" id="IPR001623">
    <property type="entry name" value="DnaJ_domain"/>
</dbReference>
<evidence type="ECO:0000313" key="5">
    <source>
        <dbReference type="EMBL" id="SOV75270.1"/>
    </source>
</evidence>
<name>A0A060RN29_PLARE</name>
<dbReference type="InterPro" id="IPR036869">
    <property type="entry name" value="J_dom_sf"/>
</dbReference>
<proteinExistence type="predicted"/>
<feature type="domain" description="J" evidence="3">
    <location>
        <begin position="88"/>
        <end position="156"/>
    </location>
</feature>
<dbReference type="CDD" id="cd10747">
    <property type="entry name" value="DnaJ_C"/>
    <property type="match status" value="1"/>
</dbReference>
<dbReference type="FunFam" id="2.60.260.20:FF:000015">
    <property type="entry name" value="Heat shock protein 40"/>
    <property type="match status" value="1"/>
</dbReference>
<dbReference type="Gene3D" id="2.60.260.20">
    <property type="entry name" value="Urease metallochaperone UreE, N-terminal domain"/>
    <property type="match status" value="2"/>
</dbReference>
<dbReference type="PROSITE" id="PS00636">
    <property type="entry name" value="DNAJ_1"/>
    <property type="match status" value="1"/>
</dbReference>
<reference evidence="5 7" key="3">
    <citation type="submission" date="2016-09" db="EMBL/GenBank/DDBJ databases">
        <authorList>
            <consortium name="Pathogen Informatics"/>
        </authorList>
    </citation>
    <scope>NUCLEOTIDE SEQUENCE [LARGE SCALE GENOMIC DNA]</scope>
</reference>
<dbReference type="SMART" id="SM00271">
    <property type="entry name" value="DnaJ"/>
    <property type="match status" value="1"/>
</dbReference>
<keyword evidence="2" id="KW-1133">Transmembrane helix</keyword>
<dbReference type="GO" id="GO:0006457">
    <property type="term" value="P:protein folding"/>
    <property type="evidence" value="ECO:0007669"/>
    <property type="project" value="InterPro"/>
</dbReference>
<dbReference type="Pfam" id="PF01556">
    <property type="entry name" value="DnaJ_C"/>
    <property type="match status" value="1"/>
</dbReference>
<keyword evidence="2" id="KW-0472">Membrane</keyword>
<gene>
    <name evidence="4" type="primary">KAHsp40</name>
    <name evidence="4" type="ORF">PRCDC_0200900</name>
    <name evidence="5" type="ORF">PRG01_0201100</name>
</gene>
<dbReference type="SUPFAM" id="SSF49493">
    <property type="entry name" value="HSP40/DnaJ peptide-binding domain"/>
    <property type="match status" value="2"/>
</dbReference>
<dbReference type="GO" id="GO:0051087">
    <property type="term" value="F:protein-folding chaperone binding"/>
    <property type="evidence" value="ECO:0007669"/>
    <property type="project" value="TreeGrafter"/>
</dbReference>
<evidence type="ECO:0000313" key="4">
    <source>
        <dbReference type="EMBL" id="CDO62250.1"/>
    </source>
</evidence>
<dbReference type="Gene3D" id="1.10.287.110">
    <property type="entry name" value="DnaJ domain"/>
    <property type="match status" value="1"/>
</dbReference>
<keyword evidence="4" id="KW-0346">Stress response</keyword>
<dbReference type="PANTHER" id="PTHR24078">
    <property type="entry name" value="DNAJ HOMOLOG SUBFAMILY C MEMBER"/>
    <property type="match status" value="1"/>
</dbReference>
<dbReference type="PRINTS" id="PR00625">
    <property type="entry name" value="JDOMAIN"/>
</dbReference>
<dbReference type="EMBL" id="LT969565">
    <property type="protein sequence ID" value="SOV75270.1"/>
    <property type="molecule type" value="Genomic_DNA"/>
</dbReference>
<dbReference type="Proteomes" id="UP000240500">
    <property type="component" value="Chromosome 2"/>
</dbReference>
<dbReference type="InterPro" id="IPR051339">
    <property type="entry name" value="DnaJ_subfamily_B"/>
</dbReference>
<dbReference type="VEuPathDB" id="PlasmoDB:PRCDC_0200900"/>
<reference evidence="4" key="1">
    <citation type="submission" date="2014-01" db="EMBL/GenBank/DDBJ databases">
        <authorList>
            <person name="Aslett M."/>
        </authorList>
    </citation>
    <scope>NUCLEOTIDE SEQUENCE</scope>
    <source>
        <strain evidence="4">CDC</strain>
    </source>
</reference>
<keyword evidence="2" id="KW-0812">Transmembrane</keyword>
<accession>A0A060RN29</accession>
<evidence type="ECO:0000256" key="1">
    <source>
        <dbReference type="ARBA" id="ARBA00023186"/>
    </source>
</evidence>
<protein>
    <submittedName>
        <fullName evidence="4 5">Knob associated heat shock protein 40</fullName>
    </submittedName>
</protein>
<dbReference type="Proteomes" id="UP000027581">
    <property type="component" value="Unassembled WGS sequence"/>
</dbReference>
<dbReference type="InterPro" id="IPR008971">
    <property type="entry name" value="HSP40/DnaJ_pept-bd"/>
</dbReference>
<dbReference type="EMBL" id="HG810763">
    <property type="protein sequence ID" value="CDO62250.1"/>
    <property type="molecule type" value="Genomic_DNA"/>
</dbReference>